<evidence type="ECO:0000313" key="1">
    <source>
        <dbReference type="EMBL" id="MBW0482676.1"/>
    </source>
</evidence>
<proteinExistence type="predicted"/>
<accession>A0A9Q3CHC7</accession>
<dbReference type="EMBL" id="AVOT02006885">
    <property type="protein sequence ID" value="MBW0482676.1"/>
    <property type="molecule type" value="Genomic_DNA"/>
</dbReference>
<organism evidence="1 2">
    <name type="scientific">Austropuccinia psidii MF-1</name>
    <dbReference type="NCBI Taxonomy" id="1389203"/>
    <lineage>
        <taxon>Eukaryota</taxon>
        <taxon>Fungi</taxon>
        <taxon>Dikarya</taxon>
        <taxon>Basidiomycota</taxon>
        <taxon>Pucciniomycotina</taxon>
        <taxon>Pucciniomycetes</taxon>
        <taxon>Pucciniales</taxon>
        <taxon>Sphaerophragmiaceae</taxon>
        <taxon>Austropuccinia</taxon>
    </lineage>
</organism>
<dbReference type="OrthoDB" id="4369552at2759"/>
<dbReference type="Proteomes" id="UP000765509">
    <property type="component" value="Unassembled WGS sequence"/>
</dbReference>
<name>A0A9Q3CHC7_9BASI</name>
<evidence type="ECO:0008006" key="3">
    <source>
        <dbReference type="Google" id="ProtNLM"/>
    </source>
</evidence>
<comment type="caution">
    <text evidence="1">The sequence shown here is derived from an EMBL/GenBank/DDBJ whole genome shotgun (WGS) entry which is preliminary data.</text>
</comment>
<keyword evidence="2" id="KW-1185">Reference proteome</keyword>
<evidence type="ECO:0000313" key="2">
    <source>
        <dbReference type="Proteomes" id="UP000765509"/>
    </source>
</evidence>
<dbReference type="AlphaFoldDB" id="A0A9Q3CHC7"/>
<protein>
    <recommendedName>
        <fullName evidence="3">Reverse transcriptase Ty1/copia-type domain-containing protein</fullName>
    </recommendedName>
</protein>
<gene>
    <name evidence="1" type="ORF">O181_022391</name>
</gene>
<reference evidence="1" key="1">
    <citation type="submission" date="2021-03" db="EMBL/GenBank/DDBJ databases">
        <title>Draft genome sequence of rust myrtle Austropuccinia psidii MF-1, a brazilian biotype.</title>
        <authorList>
            <person name="Quecine M.C."/>
            <person name="Pachon D.M.R."/>
            <person name="Bonatelli M.L."/>
            <person name="Correr F.H."/>
            <person name="Franceschini L.M."/>
            <person name="Leite T.F."/>
            <person name="Margarido G.R.A."/>
            <person name="Almeida C.A."/>
            <person name="Ferrarezi J.A."/>
            <person name="Labate C.A."/>
        </authorList>
    </citation>
    <scope>NUCLEOTIDE SEQUENCE</scope>
    <source>
        <strain evidence="1">MF-1</strain>
    </source>
</reference>
<sequence length="218" mass="24828">MDVGTGNVKITHHVKFLPDSFPAKMDNNNKTDQDMFTLVLNETDTIPSEPLPIYSNNMTLPNSPEITAEEPLDLPPLSPSTLNPQIVNHDVPMVKGYSWIPEHEIDTSEEIVSNFGDPKNILTYPRRPKHHANLADHLSLDPKTYIQALNSPDGEEWKKSINVELKNMAKHQVWSPTEETNHIKPLSTTWAFKRKTNENGNLSKFKARLCVWGFHQKE</sequence>